<organism evidence="2 3">
    <name type="scientific">Plakobranchus ocellatus</name>
    <dbReference type="NCBI Taxonomy" id="259542"/>
    <lineage>
        <taxon>Eukaryota</taxon>
        <taxon>Metazoa</taxon>
        <taxon>Spiralia</taxon>
        <taxon>Lophotrochozoa</taxon>
        <taxon>Mollusca</taxon>
        <taxon>Gastropoda</taxon>
        <taxon>Heterobranchia</taxon>
        <taxon>Euthyneura</taxon>
        <taxon>Panpulmonata</taxon>
        <taxon>Sacoglossa</taxon>
        <taxon>Placobranchoidea</taxon>
        <taxon>Plakobranchidae</taxon>
        <taxon>Plakobranchus</taxon>
    </lineage>
</organism>
<comment type="caution">
    <text evidence="2">The sequence shown here is derived from an EMBL/GenBank/DDBJ whole genome shotgun (WGS) entry which is preliminary data.</text>
</comment>
<evidence type="ECO:0000256" key="1">
    <source>
        <dbReference type="SAM" id="MobiDB-lite"/>
    </source>
</evidence>
<dbReference type="Proteomes" id="UP000735302">
    <property type="component" value="Unassembled WGS sequence"/>
</dbReference>
<protein>
    <submittedName>
        <fullName evidence="2">Uncharacterized protein</fullName>
    </submittedName>
</protein>
<proteinExistence type="predicted"/>
<gene>
    <name evidence="2" type="ORF">PoB_007356100</name>
</gene>
<name>A0AAV4DT99_9GAST</name>
<accession>A0AAV4DT99</accession>
<feature type="compositionally biased region" description="Basic and acidic residues" evidence="1">
    <location>
        <begin position="33"/>
        <end position="46"/>
    </location>
</feature>
<sequence>MRRVGWLLYIASPQQDNLRLSVPPSGESASDGARTRDRWIPEDLRADPLSTVPTTPSDEEEEENQGKKNNT</sequence>
<feature type="region of interest" description="Disordered" evidence="1">
    <location>
        <begin position="17"/>
        <end position="71"/>
    </location>
</feature>
<dbReference type="EMBL" id="BLXT01008249">
    <property type="protein sequence ID" value="GFO47056.1"/>
    <property type="molecule type" value="Genomic_DNA"/>
</dbReference>
<evidence type="ECO:0000313" key="3">
    <source>
        <dbReference type="Proteomes" id="UP000735302"/>
    </source>
</evidence>
<reference evidence="2 3" key="1">
    <citation type="journal article" date="2021" name="Elife">
        <title>Chloroplast acquisition without the gene transfer in kleptoplastic sea slugs, Plakobranchus ocellatus.</title>
        <authorList>
            <person name="Maeda T."/>
            <person name="Takahashi S."/>
            <person name="Yoshida T."/>
            <person name="Shimamura S."/>
            <person name="Takaki Y."/>
            <person name="Nagai Y."/>
            <person name="Toyoda A."/>
            <person name="Suzuki Y."/>
            <person name="Arimoto A."/>
            <person name="Ishii H."/>
            <person name="Satoh N."/>
            <person name="Nishiyama T."/>
            <person name="Hasebe M."/>
            <person name="Maruyama T."/>
            <person name="Minagawa J."/>
            <person name="Obokata J."/>
            <person name="Shigenobu S."/>
        </authorList>
    </citation>
    <scope>NUCLEOTIDE SEQUENCE [LARGE SCALE GENOMIC DNA]</scope>
</reference>
<dbReference type="AlphaFoldDB" id="A0AAV4DT99"/>
<evidence type="ECO:0000313" key="2">
    <source>
        <dbReference type="EMBL" id="GFO47056.1"/>
    </source>
</evidence>
<keyword evidence="3" id="KW-1185">Reference proteome</keyword>